<keyword evidence="1" id="KW-1133">Transmembrane helix</keyword>
<keyword evidence="1" id="KW-0812">Transmembrane</keyword>
<reference evidence="3 4" key="1">
    <citation type="submission" date="2018-11" db="EMBL/GenBank/DDBJ databases">
        <authorList>
            <person name="Kleinhagauer T."/>
            <person name="Glaeser S.P."/>
            <person name="Spergser J."/>
            <person name="Ruckert C."/>
            <person name="Kaempfer P."/>
            <person name="Busse H.-J."/>
        </authorList>
    </citation>
    <scope>NUCLEOTIDE SEQUENCE [LARGE SCALE GENOMIC DNA]</scope>
    <source>
        <strain evidence="3 4">200CH</strain>
    </source>
</reference>
<accession>A0A3G6J8B9</accession>
<feature type="transmembrane region" description="Helical" evidence="1">
    <location>
        <begin position="12"/>
        <end position="31"/>
    </location>
</feature>
<dbReference type="GO" id="GO:0009253">
    <property type="term" value="P:peptidoglycan catabolic process"/>
    <property type="evidence" value="ECO:0007669"/>
    <property type="project" value="TreeGrafter"/>
</dbReference>
<dbReference type="RefSeq" id="WP_123926873.1">
    <property type="nucleotide sequence ID" value="NZ_CP033896.1"/>
</dbReference>
<organism evidence="3 4">
    <name type="scientific">Corynebacterium choanae</name>
    <dbReference type="NCBI Taxonomy" id="1862358"/>
    <lineage>
        <taxon>Bacteria</taxon>
        <taxon>Bacillati</taxon>
        <taxon>Actinomycetota</taxon>
        <taxon>Actinomycetes</taxon>
        <taxon>Mycobacteriales</taxon>
        <taxon>Corynebacteriaceae</taxon>
        <taxon>Corynebacterium</taxon>
    </lineage>
</organism>
<feature type="domain" description="Transglycosylase SLT" evidence="2">
    <location>
        <begin position="179"/>
        <end position="236"/>
    </location>
</feature>
<gene>
    <name evidence="3" type="ORF">CCHOA_03690</name>
</gene>
<dbReference type="Pfam" id="PF13406">
    <property type="entry name" value="SLT_2"/>
    <property type="match status" value="1"/>
</dbReference>
<evidence type="ECO:0000256" key="1">
    <source>
        <dbReference type="SAM" id="Phobius"/>
    </source>
</evidence>
<dbReference type="Gene3D" id="1.10.530.10">
    <property type="match status" value="1"/>
</dbReference>
<protein>
    <recommendedName>
        <fullName evidence="2">Transglycosylase SLT domain-containing protein</fullName>
    </recommendedName>
</protein>
<keyword evidence="4" id="KW-1185">Reference proteome</keyword>
<dbReference type="PANTHER" id="PTHR30163">
    <property type="entry name" value="MEMBRANE-BOUND LYTIC MUREIN TRANSGLYCOSYLASE B"/>
    <property type="match status" value="1"/>
</dbReference>
<dbReference type="OrthoDB" id="9796191at2"/>
<dbReference type="EMBL" id="CP033896">
    <property type="protein sequence ID" value="AZA13148.1"/>
    <property type="molecule type" value="Genomic_DNA"/>
</dbReference>
<dbReference type="GO" id="GO:0008933">
    <property type="term" value="F:peptidoglycan lytic transglycosylase activity"/>
    <property type="evidence" value="ECO:0007669"/>
    <property type="project" value="TreeGrafter"/>
</dbReference>
<proteinExistence type="predicted"/>
<dbReference type="KEGG" id="ccho:CCHOA_03690"/>
<evidence type="ECO:0000313" key="4">
    <source>
        <dbReference type="Proteomes" id="UP000269019"/>
    </source>
</evidence>
<dbReference type="CDD" id="cd13399">
    <property type="entry name" value="Slt35-like"/>
    <property type="match status" value="1"/>
</dbReference>
<dbReference type="PANTHER" id="PTHR30163:SF8">
    <property type="entry name" value="LYTIC MUREIN TRANSGLYCOSYLASE"/>
    <property type="match status" value="1"/>
</dbReference>
<sequence length="262" mass="27452" precursor="true">MAGRITKTLGGCAVISVAAIVCVVALVGWMVTANYVEAPVVSRKPIPADVPPAAGAPLPPVNVEAPGRTADQFTFWSEPIAAATHIPVPALNAYANATTIAAAAWPACHLNWTTLAGLGYVETRHGSYTGNLLKPAHIDEFGQVTPPIIGVPLDGSPGFARIEDTDGGEYDGDVEFDRAVGPMQFIPSSWRLYGRDANGDFVADPNNIDDAALSAANLLCAKGHDLATPEGWSAAIRSYNNSVEYLIDVRNAAANYAIGQRA</sequence>
<dbReference type="AlphaFoldDB" id="A0A3G6J8B9"/>
<evidence type="ECO:0000259" key="2">
    <source>
        <dbReference type="Pfam" id="PF13406"/>
    </source>
</evidence>
<dbReference type="Proteomes" id="UP000269019">
    <property type="component" value="Chromosome"/>
</dbReference>
<dbReference type="Gene3D" id="1.10.8.350">
    <property type="entry name" value="Bacterial muramidase"/>
    <property type="match status" value="1"/>
</dbReference>
<keyword evidence="1" id="KW-0472">Membrane</keyword>
<name>A0A3G6J8B9_9CORY</name>
<dbReference type="SUPFAM" id="SSF53955">
    <property type="entry name" value="Lysozyme-like"/>
    <property type="match status" value="1"/>
</dbReference>
<dbReference type="InterPro" id="IPR031304">
    <property type="entry name" value="SLT_2"/>
</dbReference>
<dbReference type="InterPro" id="IPR023346">
    <property type="entry name" value="Lysozyme-like_dom_sf"/>
</dbReference>
<evidence type="ECO:0000313" key="3">
    <source>
        <dbReference type="EMBL" id="AZA13148.1"/>
    </source>
</evidence>
<dbReference type="InterPro" id="IPR043426">
    <property type="entry name" value="MltB-like"/>
</dbReference>